<evidence type="ECO:0000256" key="7">
    <source>
        <dbReference type="ARBA" id="ARBA00022958"/>
    </source>
</evidence>
<dbReference type="Pfam" id="PF00294">
    <property type="entry name" value="PfkB"/>
    <property type="match status" value="1"/>
</dbReference>
<gene>
    <name evidence="11" type="ORF">MYCIT1_LOCUS25133</name>
</gene>
<keyword evidence="9" id="KW-0963">Cytoplasm</keyword>
<feature type="binding site" evidence="9">
    <location>
        <position position="136"/>
    </location>
    <ligand>
        <name>substrate</name>
    </ligand>
</feature>
<feature type="binding site" evidence="9">
    <location>
        <begin position="263"/>
        <end position="264"/>
    </location>
    <ligand>
        <name>ATP</name>
        <dbReference type="ChEBI" id="CHEBI:30616"/>
    </ligand>
</feature>
<evidence type="ECO:0000256" key="8">
    <source>
        <dbReference type="ARBA" id="ARBA00023277"/>
    </source>
</evidence>
<evidence type="ECO:0000256" key="9">
    <source>
        <dbReference type="HAMAP-Rule" id="MF_03215"/>
    </source>
</evidence>
<keyword evidence="9" id="KW-0539">Nucleus</keyword>
<dbReference type="GO" id="GO:0005737">
    <property type="term" value="C:cytoplasm"/>
    <property type="evidence" value="ECO:0007669"/>
    <property type="project" value="UniProtKB-SubCell"/>
</dbReference>
<keyword evidence="4 9" id="KW-0418">Kinase</keyword>
<comment type="function">
    <text evidence="9">Catalyzes the phosphorylation of ribose at O-5 in a reaction requiring ATP and magnesium. The resulting D-ribose-5-phosphate can then be used either for sythesis of nucleotides, histidine, and tryptophan, or as a component of the pentose phosphate pathway.</text>
</comment>
<comment type="cofactor">
    <cofactor evidence="9">
        <name>Mg(2+)</name>
        <dbReference type="ChEBI" id="CHEBI:18420"/>
    </cofactor>
    <text evidence="9">Requires a divalent cation, most likely magnesium in vivo, as an electrophilic catalyst to aid phosphoryl group transfer. It is the chelate of the metal and the nucleotide that is the actual substrate.</text>
</comment>
<dbReference type="InterPro" id="IPR002139">
    <property type="entry name" value="Ribo/fructo_kinase"/>
</dbReference>
<dbReference type="GO" id="GO:0019303">
    <property type="term" value="P:D-ribose catabolic process"/>
    <property type="evidence" value="ECO:0007669"/>
    <property type="project" value="UniProtKB-UniRule"/>
</dbReference>
<dbReference type="InterPro" id="IPR011877">
    <property type="entry name" value="Ribokinase"/>
</dbReference>
<dbReference type="PRINTS" id="PR00990">
    <property type="entry name" value="RIBOKINASE"/>
</dbReference>
<evidence type="ECO:0000256" key="4">
    <source>
        <dbReference type="ARBA" id="ARBA00022777"/>
    </source>
</evidence>
<dbReference type="GO" id="GO:0046872">
    <property type="term" value="F:metal ion binding"/>
    <property type="evidence" value="ECO:0007669"/>
    <property type="project" value="UniProtKB-KW"/>
</dbReference>
<protein>
    <recommendedName>
        <fullName evidence="9">Ribokinase</fullName>
        <shortName evidence="9">RK</shortName>
        <ecNumber evidence="9">2.7.1.15</ecNumber>
    </recommendedName>
</protein>
<keyword evidence="3 9" id="KW-0547">Nucleotide-binding</keyword>
<feature type="binding site" evidence="9">
    <location>
        <position position="308"/>
    </location>
    <ligand>
        <name>K(+)</name>
        <dbReference type="ChEBI" id="CHEBI:29103"/>
    </ligand>
</feature>
<keyword evidence="2 9" id="KW-0479">Metal-binding</keyword>
<evidence type="ECO:0000313" key="12">
    <source>
        <dbReference type="Proteomes" id="UP001295794"/>
    </source>
</evidence>
<evidence type="ECO:0000256" key="2">
    <source>
        <dbReference type="ARBA" id="ARBA00022723"/>
    </source>
</evidence>
<evidence type="ECO:0000256" key="6">
    <source>
        <dbReference type="ARBA" id="ARBA00022842"/>
    </source>
</evidence>
<evidence type="ECO:0000313" key="11">
    <source>
        <dbReference type="EMBL" id="CAK5276677.1"/>
    </source>
</evidence>
<comment type="pathway">
    <text evidence="9">Carbohydrate metabolism; D-ribose degradation; D-ribose 5-phosphate from beta-D-ribopyranose: step 2/2.</text>
</comment>
<comment type="subunit">
    <text evidence="9">Homodimer.</text>
</comment>
<dbReference type="EC" id="2.7.1.15" evidence="9"/>
<comment type="caution">
    <text evidence="9">Lacks conserved residue(s) required for the propagation of feature annotation.</text>
</comment>
<reference evidence="11" key="1">
    <citation type="submission" date="2023-11" db="EMBL/GenBank/DDBJ databases">
        <authorList>
            <person name="De Vega J J."/>
            <person name="De Vega J J."/>
        </authorList>
    </citation>
    <scope>NUCLEOTIDE SEQUENCE</scope>
</reference>
<accession>A0AAD2HMH6</accession>
<sequence length="323" mass="33854">MASRCLVRGSINVDEFFQGKGFDDIVSPGQTISSTNLVRRPGGKGANQAAAIARAGGLVDLVSAVGHDGTWVRDELTASGVNTESVAVVQESTGRAIIQVSQSGENSIILFKGANDSTLPSHTIHPDTTHLVLQNEIPLKDTLDYLSIASARNIASVFNPSPMPSAEELLHFPWNDLTWLVVNNGEMREICVALGLAIPPALPSAAVDCARVLLHLLAKHTPKTKIVCTLGGDGLLARLGEEDPVYVPAAKLLGSNRDTTGAGDCFTGYLVAGLMDLSVGQTDDYVAVLRRATQAAGMCVEKPGAMASIPLASDVDARMKSSG</sequence>
<dbReference type="SUPFAM" id="SSF53613">
    <property type="entry name" value="Ribokinase-like"/>
    <property type="match status" value="1"/>
</dbReference>
<dbReference type="Proteomes" id="UP001295794">
    <property type="component" value="Unassembled WGS sequence"/>
</dbReference>
<evidence type="ECO:0000259" key="10">
    <source>
        <dbReference type="Pfam" id="PF00294"/>
    </source>
</evidence>
<keyword evidence="12" id="KW-1185">Reference proteome</keyword>
<name>A0AAD2HMH6_9AGAR</name>
<dbReference type="AlphaFoldDB" id="A0AAD2HMH6"/>
<feature type="domain" description="Carbohydrate kinase PfkB" evidence="10">
    <location>
        <begin position="28"/>
        <end position="310"/>
    </location>
</feature>
<feature type="binding site" evidence="9">
    <location>
        <position position="304"/>
    </location>
    <ligand>
        <name>K(+)</name>
        <dbReference type="ChEBI" id="CHEBI:29103"/>
    </ligand>
</feature>
<feature type="binding site" evidence="9">
    <location>
        <position position="264"/>
    </location>
    <ligand>
        <name>substrate</name>
    </ligand>
</feature>
<dbReference type="GO" id="GO:0005634">
    <property type="term" value="C:nucleus"/>
    <property type="evidence" value="ECO:0007669"/>
    <property type="project" value="UniProtKB-SubCell"/>
</dbReference>
<keyword evidence="8 9" id="KW-0119">Carbohydrate metabolism</keyword>
<dbReference type="PANTHER" id="PTHR10584:SF166">
    <property type="entry name" value="RIBOKINASE"/>
    <property type="match status" value="1"/>
</dbReference>
<keyword evidence="5 9" id="KW-0067">ATP-binding</keyword>
<dbReference type="Gene3D" id="3.40.1190.20">
    <property type="match status" value="1"/>
</dbReference>
<dbReference type="GO" id="GO:0005524">
    <property type="term" value="F:ATP binding"/>
    <property type="evidence" value="ECO:0007669"/>
    <property type="project" value="UniProtKB-UniRule"/>
</dbReference>
<dbReference type="InterPro" id="IPR011611">
    <property type="entry name" value="PfkB_dom"/>
</dbReference>
<feature type="binding site" evidence="9">
    <location>
        <position position="258"/>
    </location>
    <ligand>
        <name>K(+)</name>
        <dbReference type="ChEBI" id="CHEBI:29103"/>
    </ligand>
</feature>
<dbReference type="PANTHER" id="PTHR10584">
    <property type="entry name" value="SUGAR KINASE"/>
    <property type="match status" value="1"/>
</dbReference>
<dbReference type="EMBL" id="CAVNYO010000412">
    <property type="protein sequence ID" value="CAK5276677.1"/>
    <property type="molecule type" value="Genomic_DNA"/>
</dbReference>
<feature type="binding site" evidence="9">
    <location>
        <position position="183"/>
    </location>
    <ligand>
        <name>ATP</name>
        <dbReference type="ChEBI" id="CHEBI:30616"/>
    </ligand>
</feature>
<evidence type="ECO:0000256" key="3">
    <source>
        <dbReference type="ARBA" id="ARBA00022741"/>
    </source>
</evidence>
<proteinExistence type="inferred from homology"/>
<dbReference type="HAMAP" id="MF_01987">
    <property type="entry name" value="Ribokinase"/>
    <property type="match status" value="1"/>
</dbReference>
<feature type="binding site" evidence="9">
    <location>
        <begin position="43"/>
        <end position="47"/>
    </location>
    <ligand>
        <name>substrate</name>
    </ligand>
</feature>
<comment type="caution">
    <text evidence="11">The sequence shown here is derived from an EMBL/GenBank/DDBJ whole genome shotgun (WGS) entry which is preliminary data.</text>
</comment>
<evidence type="ECO:0000256" key="5">
    <source>
        <dbReference type="ARBA" id="ARBA00022840"/>
    </source>
</evidence>
<organism evidence="11 12">
    <name type="scientific">Mycena citricolor</name>
    <dbReference type="NCBI Taxonomy" id="2018698"/>
    <lineage>
        <taxon>Eukaryota</taxon>
        <taxon>Fungi</taxon>
        <taxon>Dikarya</taxon>
        <taxon>Basidiomycota</taxon>
        <taxon>Agaricomycotina</taxon>
        <taxon>Agaricomycetes</taxon>
        <taxon>Agaricomycetidae</taxon>
        <taxon>Agaricales</taxon>
        <taxon>Marasmiineae</taxon>
        <taxon>Mycenaceae</taxon>
        <taxon>Mycena</taxon>
    </lineage>
</organism>
<feature type="active site" description="Proton acceptor" evidence="9">
    <location>
        <position position="264"/>
    </location>
</feature>
<feature type="binding site" evidence="9">
    <location>
        <begin position="229"/>
        <end position="234"/>
    </location>
    <ligand>
        <name>ATP</name>
        <dbReference type="ChEBI" id="CHEBI:30616"/>
    </ligand>
</feature>
<comment type="subcellular location">
    <subcellularLocation>
        <location evidence="9">Cytoplasm</location>
    </subcellularLocation>
    <subcellularLocation>
        <location evidence="9">Nucleus</location>
    </subcellularLocation>
</comment>
<feature type="binding site" evidence="9">
    <location>
        <position position="302"/>
    </location>
    <ligand>
        <name>K(+)</name>
        <dbReference type="ChEBI" id="CHEBI:29103"/>
    </ligand>
</feature>
<keyword evidence="1 9" id="KW-0808">Transferase</keyword>
<comment type="similarity">
    <text evidence="9">Belongs to the carbohydrate kinase PfkB family. Ribokinase subfamily.</text>
</comment>
<comment type="activity regulation">
    <text evidence="9">Activated by a monovalent cation that binds near, but not in, the active site. The most likely occupant of the site in vivo is potassium. Ion binding induces a conformational change that may alter substrate affinity.</text>
</comment>
<evidence type="ECO:0000256" key="1">
    <source>
        <dbReference type="ARBA" id="ARBA00022679"/>
    </source>
</evidence>
<dbReference type="InterPro" id="IPR029056">
    <property type="entry name" value="Ribokinase-like"/>
</dbReference>
<feature type="binding site" evidence="9">
    <location>
        <position position="299"/>
    </location>
    <ligand>
        <name>K(+)</name>
        <dbReference type="ChEBI" id="CHEBI:29103"/>
    </ligand>
</feature>
<keyword evidence="6 9" id="KW-0460">Magnesium</keyword>
<feature type="binding site" evidence="9">
    <location>
        <position position="260"/>
    </location>
    <ligand>
        <name>K(+)</name>
        <dbReference type="ChEBI" id="CHEBI:29103"/>
    </ligand>
</feature>
<dbReference type="GO" id="GO:0004747">
    <property type="term" value="F:ribokinase activity"/>
    <property type="evidence" value="ECO:0007669"/>
    <property type="project" value="UniProtKB-UniRule"/>
</dbReference>
<keyword evidence="7 9" id="KW-0630">Potassium</keyword>
<comment type="catalytic activity">
    <reaction evidence="9">
        <text>D-ribose + ATP = D-ribose 5-phosphate + ADP + H(+)</text>
        <dbReference type="Rhea" id="RHEA:13697"/>
        <dbReference type="ChEBI" id="CHEBI:15378"/>
        <dbReference type="ChEBI" id="CHEBI:30616"/>
        <dbReference type="ChEBI" id="CHEBI:47013"/>
        <dbReference type="ChEBI" id="CHEBI:78346"/>
        <dbReference type="ChEBI" id="CHEBI:456216"/>
        <dbReference type="EC" id="2.7.1.15"/>
    </reaction>
</comment>
<feature type="binding site" evidence="9">
    <location>
        <begin position="12"/>
        <end position="14"/>
    </location>
    <ligand>
        <name>substrate</name>
    </ligand>
</feature>